<dbReference type="EMBL" id="CAJNOG010000170">
    <property type="protein sequence ID" value="CAF1035566.1"/>
    <property type="molecule type" value="Genomic_DNA"/>
</dbReference>
<name>A0A814JAE0_9BILA</name>
<evidence type="ECO:0000313" key="4">
    <source>
        <dbReference type="EMBL" id="CAF3753821.1"/>
    </source>
</evidence>
<dbReference type="EMBL" id="CAJOAZ010001035">
    <property type="protein sequence ID" value="CAF3753821.1"/>
    <property type="molecule type" value="Genomic_DNA"/>
</dbReference>
<dbReference type="Proteomes" id="UP000663845">
    <property type="component" value="Unassembled WGS sequence"/>
</dbReference>
<dbReference type="AlphaFoldDB" id="A0A814JAE0"/>
<feature type="region of interest" description="Disordered" evidence="1">
    <location>
        <begin position="127"/>
        <end position="149"/>
    </location>
</feature>
<sequence>MATSQNKTPRVIKFLRKHVVDSSPSVRAVNQIHFDFSGVHITKTIVAPEKTPNVEDVETEKNDHTQQQTVSPKITKVQRLKNELSHDDFDLSNVQITNVNQSSRDEMERQNFRLLIQQQIDPEDHYLSPTSPSIESINSEPSASVPRRRRTYSSIDYEPLTISNIVHKKKLGTKSCWKKRFACWYCSPFCFGLLSILLLLLITVATTAIIFISKRDNGRILTTTNSAYINITTTGSTSINTTTTSSAYTNTTISSASINTTTATSSAYINITTSNISTKVSCSSGYIPAPSGICVNIQIDFNNCGSIGYVCSSNYTSCSTGVCSTVPAVQLVGGIGVFSSLPIDDAVAHVHLPLSIMMYNYSTSNVTFSSNGIVCLGGCSDTYNNGNLPESSISPPTAFGYWSDLYIQSHTSQNIYYGVDEIAPNRTTIFEFYITHFGNNNQYYHFQIVFYENMPNIVKYIYFQASDGGVLATIGVQKSSNGPSITYSVDRANSVTSNMTLIFDTSAGTVVG</sequence>
<dbReference type="Proteomes" id="UP000663844">
    <property type="component" value="Unassembled WGS sequence"/>
</dbReference>
<organism evidence="3 5">
    <name type="scientific">Adineta steineri</name>
    <dbReference type="NCBI Taxonomy" id="433720"/>
    <lineage>
        <taxon>Eukaryota</taxon>
        <taxon>Metazoa</taxon>
        <taxon>Spiralia</taxon>
        <taxon>Gnathifera</taxon>
        <taxon>Rotifera</taxon>
        <taxon>Eurotatoria</taxon>
        <taxon>Bdelloidea</taxon>
        <taxon>Adinetida</taxon>
        <taxon>Adinetidae</taxon>
        <taxon>Adineta</taxon>
    </lineage>
</organism>
<evidence type="ECO:0000313" key="5">
    <source>
        <dbReference type="Proteomes" id="UP000663845"/>
    </source>
</evidence>
<keyword evidence="2" id="KW-0812">Transmembrane</keyword>
<evidence type="ECO:0000256" key="2">
    <source>
        <dbReference type="SAM" id="Phobius"/>
    </source>
</evidence>
<evidence type="ECO:0000256" key="1">
    <source>
        <dbReference type="SAM" id="MobiDB-lite"/>
    </source>
</evidence>
<gene>
    <name evidence="3" type="ORF">JYZ213_LOCUS17847</name>
    <name evidence="4" type="ORF">OXD698_LOCUS15613</name>
</gene>
<evidence type="ECO:0000313" key="3">
    <source>
        <dbReference type="EMBL" id="CAF1035566.1"/>
    </source>
</evidence>
<keyword evidence="2" id="KW-1133">Transmembrane helix</keyword>
<comment type="caution">
    <text evidence="3">The sequence shown here is derived from an EMBL/GenBank/DDBJ whole genome shotgun (WGS) entry which is preliminary data.</text>
</comment>
<feature type="transmembrane region" description="Helical" evidence="2">
    <location>
        <begin position="191"/>
        <end position="212"/>
    </location>
</feature>
<proteinExistence type="predicted"/>
<accession>A0A814JAE0</accession>
<reference evidence="3" key="1">
    <citation type="submission" date="2021-02" db="EMBL/GenBank/DDBJ databases">
        <authorList>
            <person name="Nowell W R."/>
        </authorList>
    </citation>
    <scope>NUCLEOTIDE SEQUENCE</scope>
</reference>
<feature type="compositionally biased region" description="Low complexity" evidence="1">
    <location>
        <begin position="128"/>
        <end position="144"/>
    </location>
</feature>
<protein>
    <submittedName>
        <fullName evidence="3">Uncharacterized protein</fullName>
    </submittedName>
</protein>
<keyword evidence="2" id="KW-0472">Membrane</keyword>